<feature type="region of interest" description="Disordered" evidence="1">
    <location>
        <begin position="1"/>
        <end position="27"/>
    </location>
</feature>
<reference evidence="2" key="1">
    <citation type="submission" date="2020-06" db="EMBL/GenBank/DDBJ databases">
        <authorList>
            <person name="Li T."/>
            <person name="Hu X."/>
            <person name="Zhang T."/>
            <person name="Song X."/>
            <person name="Zhang H."/>
            <person name="Dai N."/>
            <person name="Sheng W."/>
            <person name="Hou X."/>
            <person name="Wei L."/>
        </authorList>
    </citation>
    <scope>NUCLEOTIDE SEQUENCE</scope>
    <source>
        <strain evidence="2">G01</strain>
        <tissue evidence="2">Leaf</tissue>
    </source>
</reference>
<dbReference type="AlphaFoldDB" id="A0AAW2KYF6"/>
<evidence type="ECO:0000256" key="1">
    <source>
        <dbReference type="SAM" id="MobiDB-lite"/>
    </source>
</evidence>
<protein>
    <submittedName>
        <fullName evidence="2">Uncharacterized protein</fullName>
    </submittedName>
</protein>
<name>A0AAW2KYF6_9LAMI</name>
<sequence length="121" mass="13622">MDEQIPVGLQQDRSTPADFAGKEAARHQPPGIYQSLKKEMVELRQHVTKETMPAQRGIPFSKHIMAEELPAHFRAPSHIPAYDGTTDAAEHIRKFENATLLHRYTDGIKCPVFLTTQMNSA</sequence>
<organism evidence="2">
    <name type="scientific">Sesamum angustifolium</name>
    <dbReference type="NCBI Taxonomy" id="2727405"/>
    <lineage>
        <taxon>Eukaryota</taxon>
        <taxon>Viridiplantae</taxon>
        <taxon>Streptophyta</taxon>
        <taxon>Embryophyta</taxon>
        <taxon>Tracheophyta</taxon>
        <taxon>Spermatophyta</taxon>
        <taxon>Magnoliopsida</taxon>
        <taxon>eudicotyledons</taxon>
        <taxon>Gunneridae</taxon>
        <taxon>Pentapetalae</taxon>
        <taxon>asterids</taxon>
        <taxon>lamiids</taxon>
        <taxon>Lamiales</taxon>
        <taxon>Pedaliaceae</taxon>
        <taxon>Sesamum</taxon>
    </lineage>
</organism>
<evidence type="ECO:0000313" key="2">
    <source>
        <dbReference type="EMBL" id="KAL0311563.1"/>
    </source>
</evidence>
<gene>
    <name evidence="2" type="ORF">Sangu_2451000</name>
</gene>
<comment type="caution">
    <text evidence="2">The sequence shown here is derived from an EMBL/GenBank/DDBJ whole genome shotgun (WGS) entry which is preliminary data.</text>
</comment>
<proteinExistence type="predicted"/>
<dbReference type="EMBL" id="JACGWK010000016">
    <property type="protein sequence ID" value="KAL0311563.1"/>
    <property type="molecule type" value="Genomic_DNA"/>
</dbReference>
<reference evidence="2" key="2">
    <citation type="journal article" date="2024" name="Plant">
        <title>Genomic evolution and insights into agronomic trait innovations of Sesamum species.</title>
        <authorList>
            <person name="Miao H."/>
            <person name="Wang L."/>
            <person name="Qu L."/>
            <person name="Liu H."/>
            <person name="Sun Y."/>
            <person name="Le M."/>
            <person name="Wang Q."/>
            <person name="Wei S."/>
            <person name="Zheng Y."/>
            <person name="Lin W."/>
            <person name="Duan Y."/>
            <person name="Cao H."/>
            <person name="Xiong S."/>
            <person name="Wang X."/>
            <person name="Wei L."/>
            <person name="Li C."/>
            <person name="Ma Q."/>
            <person name="Ju M."/>
            <person name="Zhao R."/>
            <person name="Li G."/>
            <person name="Mu C."/>
            <person name="Tian Q."/>
            <person name="Mei H."/>
            <person name="Zhang T."/>
            <person name="Gao T."/>
            <person name="Zhang H."/>
        </authorList>
    </citation>
    <scope>NUCLEOTIDE SEQUENCE</scope>
    <source>
        <strain evidence="2">G01</strain>
    </source>
</reference>
<accession>A0AAW2KYF6</accession>